<dbReference type="AlphaFoldDB" id="X7F405"/>
<evidence type="ECO:0000256" key="3">
    <source>
        <dbReference type="RuleBase" id="RU000363"/>
    </source>
</evidence>
<evidence type="ECO:0000256" key="1">
    <source>
        <dbReference type="ARBA" id="ARBA00006484"/>
    </source>
</evidence>
<dbReference type="InterPro" id="IPR002347">
    <property type="entry name" value="SDR_fam"/>
</dbReference>
<dbReference type="PRINTS" id="PR00081">
    <property type="entry name" value="GDHRDH"/>
</dbReference>
<comment type="similarity">
    <text evidence="1 3">Belongs to the short-chain dehydrogenases/reductases (SDR) family.</text>
</comment>
<keyword evidence="2" id="KW-0560">Oxidoreductase</keyword>
<dbReference type="CDD" id="cd05374">
    <property type="entry name" value="17beta-HSD-like_SDR_c"/>
    <property type="match status" value="1"/>
</dbReference>
<dbReference type="RefSeq" id="WP_043773680.1">
    <property type="nucleotide sequence ID" value="NZ_JAME01000032.1"/>
</dbReference>
<dbReference type="SUPFAM" id="SSF51735">
    <property type="entry name" value="NAD(P)-binding Rossmann-fold domains"/>
    <property type="match status" value="1"/>
</dbReference>
<comment type="caution">
    <text evidence="4">The sequence shown here is derived from an EMBL/GenBank/DDBJ whole genome shotgun (WGS) entry which is preliminary data.</text>
</comment>
<dbReference type="GO" id="GO:0016491">
    <property type="term" value="F:oxidoreductase activity"/>
    <property type="evidence" value="ECO:0007669"/>
    <property type="project" value="UniProtKB-KW"/>
</dbReference>
<organism evidence="4 5">
    <name type="scientific">Roseivivax isoporae LMG 25204</name>
    <dbReference type="NCBI Taxonomy" id="1449351"/>
    <lineage>
        <taxon>Bacteria</taxon>
        <taxon>Pseudomonadati</taxon>
        <taxon>Pseudomonadota</taxon>
        <taxon>Alphaproteobacteria</taxon>
        <taxon>Rhodobacterales</taxon>
        <taxon>Roseobacteraceae</taxon>
        <taxon>Roseivivax</taxon>
    </lineage>
</organism>
<gene>
    <name evidence="4" type="ORF">RISW2_13840</name>
</gene>
<protein>
    <submittedName>
        <fullName evidence="4">Short-chain dehydrogenase</fullName>
    </submittedName>
</protein>
<dbReference type="eggNOG" id="COG1028">
    <property type="taxonomic scope" value="Bacteria"/>
</dbReference>
<evidence type="ECO:0000256" key="2">
    <source>
        <dbReference type="ARBA" id="ARBA00023002"/>
    </source>
</evidence>
<name>X7F405_9RHOB</name>
<proteinExistence type="inferred from homology"/>
<dbReference type="PATRIC" id="fig|1449351.3.peg.3640"/>
<reference evidence="4 5" key="1">
    <citation type="submission" date="2014-01" db="EMBL/GenBank/DDBJ databases">
        <title>Roseivivax isoporae LMG 25204 Genome Sequencing.</title>
        <authorList>
            <person name="Lai Q."/>
            <person name="Li G."/>
            <person name="Shao Z."/>
        </authorList>
    </citation>
    <scope>NUCLEOTIDE SEQUENCE [LARGE SCALE GENOMIC DNA]</scope>
    <source>
        <strain evidence="4 5">LMG 25204</strain>
    </source>
</reference>
<keyword evidence="5" id="KW-1185">Reference proteome</keyword>
<dbReference type="PRINTS" id="PR00080">
    <property type="entry name" value="SDRFAMILY"/>
</dbReference>
<dbReference type="InterPro" id="IPR020904">
    <property type="entry name" value="Sc_DH/Rdtase_CS"/>
</dbReference>
<dbReference type="Gene3D" id="3.40.50.720">
    <property type="entry name" value="NAD(P)-binding Rossmann-like Domain"/>
    <property type="match status" value="1"/>
</dbReference>
<dbReference type="EMBL" id="JAME01000032">
    <property type="protein sequence ID" value="ETX27505.1"/>
    <property type="molecule type" value="Genomic_DNA"/>
</dbReference>
<evidence type="ECO:0000313" key="4">
    <source>
        <dbReference type="EMBL" id="ETX27505.1"/>
    </source>
</evidence>
<dbReference type="OrthoDB" id="9793825at2"/>
<dbReference type="Pfam" id="PF00106">
    <property type="entry name" value="adh_short"/>
    <property type="match status" value="1"/>
</dbReference>
<dbReference type="PROSITE" id="PS00061">
    <property type="entry name" value="ADH_SHORT"/>
    <property type="match status" value="1"/>
</dbReference>
<sequence length="277" mass="30362">MPDPRTILITGASSGIGHDAAHTLARRGWRVLATVRTQQDRARLAAEGLEVLILDYADPASIAAAMDGVAEATGGRLDALFNNGAYAIPGPLEDVPAEAMRAIFEANFIGWHDLTTRAIRLMRARGQGRIVNNSSVLGLVGAKWRGAYVASKFAVEGWSDCLRMEMAGTGIDVVLIEPGPIDTPFRQNAIRQFERWIDWERSARADEYRAHLLDKLYAGSGDNPMQKPASAVTDVLIRALEARRPRPRYFVTVPTRIAAIARRVLPARALDRLLARS</sequence>
<accession>X7F405</accession>
<dbReference type="InterPro" id="IPR036291">
    <property type="entry name" value="NAD(P)-bd_dom_sf"/>
</dbReference>
<evidence type="ECO:0000313" key="5">
    <source>
        <dbReference type="Proteomes" id="UP000023430"/>
    </source>
</evidence>
<dbReference type="PANTHER" id="PTHR44169">
    <property type="entry name" value="NADPH-DEPENDENT 1-ACYLDIHYDROXYACETONE PHOSPHATE REDUCTASE"/>
    <property type="match status" value="1"/>
</dbReference>
<dbReference type="PANTHER" id="PTHR44169:SF6">
    <property type="entry name" value="NADPH-DEPENDENT 1-ACYLDIHYDROXYACETONE PHOSPHATE REDUCTASE"/>
    <property type="match status" value="1"/>
</dbReference>
<dbReference type="STRING" id="1449351.RISW2_13840"/>
<dbReference type="Proteomes" id="UP000023430">
    <property type="component" value="Unassembled WGS sequence"/>
</dbReference>